<dbReference type="InterPro" id="IPR010730">
    <property type="entry name" value="HET"/>
</dbReference>
<proteinExistence type="predicted"/>
<evidence type="ECO:0000259" key="2">
    <source>
        <dbReference type="Pfam" id="PF06985"/>
    </source>
</evidence>
<feature type="compositionally biased region" description="Acidic residues" evidence="1">
    <location>
        <begin position="30"/>
        <end position="49"/>
    </location>
</feature>
<sequence>MSSGRQDIASISLFKASRQFHKELKKDPPEPSDENSDSGESEDNDENEAVPETAYQYTSLPDAGNYIRILDLQPGRRNEAIVCTLSEVSLTKSFNHYEALSYVWGEDQELVAIQVNDGRLEVGHSLHCALRFLRHRKETRSLWVDAICIDQSNFPERERQVPLMCEIYRNASSTVCFLGPEIATTGAMFAMLENLAEESKTIARNSALDGTSPASNNNMVALRGKSKLFDVYFGDITIVDIATRDWWHRAWTVQELMLTRNAVMMIGKHTITYDNLSAAVDHGLQMRIWTHIFLGFIVNPVIVPYISMRALQNRRASSPGSPAVDLLRLLVHCRHRESRDPRDKIYSVLGILRDTHPEVLNSGVRDTPIVEVGYKKDVQEVYRNMSQELISKTGTLDVLGICPPSNLLGLPSWATDWSSTERIGAPLTQDALGRTRATHATRHTKAHARFSADGSRLLLRGFEVSTIAELSDILPIPALINVAGSKVSIAYAKSIRLQLLDLVNLWLEIKTPPDPPLEFNSTTANSESGPAKMSIRLARYTHSTTSFLWRLCLKTPLFTIFAFQLTKTLFWACVLQYRFLVQDGHAIMEVFYALLAWEHFSCLQKPTNPYQDDVSPEEIYWHTLCCGTYIHPSPSTTDIAKTHAIYTHWHTLLSPFFTFLRRFQWLTNFSPWLGIAMYLRATWDEYGGFWEYLEASRLRRMGRLENGLLGMLPRDARVGDMVVLVRGGGVPLVVRRVEGEEEGKGDRYRDQKGNGKGKRRVRFVGEAYVYGIMDGEVWDQEMCGDIEIE</sequence>
<dbReference type="InterPro" id="IPR052895">
    <property type="entry name" value="HetReg/Transcr_Mod"/>
</dbReference>
<gene>
    <name evidence="3" type="ORF">VTL71DRAFT_5539</name>
</gene>
<name>A0ABR4C1G9_9HELO</name>
<dbReference type="EMBL" id="JAZHXI010000015">
    <property type="protein sequence ID" value="KAL2063734.1"/>
    <property type="molecule type" value="Genomic_DNA"/>
</dbReference>
<accession>A0ABR4C1G9</accession>
<feature type="domain" description="Heterokaryon incompatibility" evidence="2">
    <location>
        <begin position="97"/>
        <end position="255"/>
    </location>
</feature>
<dbReference type="Pfam" id="PF26639">
    <property type="entry name" value="Het-6_barrel"/>
    <property type="match status" value="1"/>
</dbReference>
<feature type="compositionally biased region" description="Basic and acidic residues" evidence="1">
    <location>
        <begin position="20"/>
        <end position="29"/>
    </location>
</feature>
<evidence type="ECO:0000256" key="1">
    <source>
        <dbReference type="SAM" id="MobiDB-lite"/>
    </source>
</evidence>
<dbReference type="Pfam" id="PF06985">
    <property type="entry name" value="HET"/>
    <property type="match status" value="1"/>
</dbReference>
<feature type="region of interest" description="Disordered" evidence="1">
    <location>
        <begin position="20"/>
        <end position="49"/>
    </location>
</feature>
<dbReference type="PANTHER" id="PTHR24148:SF64">
    <property type="entry name" value="HETEROKARYON INCOMPATIBILITY DOMAIN-CONTAINING PROTEIN"/>
    <property type="match status" value="1"/>
</dbReference>
<keyword evidence="4" id="KW-1185">Reference proteome</keyword>
<dbReference type="PANTHER" id="PTHR24148">
    <property type="entry name" value="ANKYRIN REPEAT DOMAIN-CONTAINING PROTEIN 39 HOMOLOG-RELATED"/>
    <property type="match status" value="1"/>
</dbReference>
<comment type="caution">
    <text evidence="3">The sequence shown here is derived from an EMBL/GenBank/DDBJ whole genome shotgun (WGS) entry which is preliminary data.</text>
</comment>
<evidence type="ECO:0000313" key="4">
    <source>
        <dbReference type="Proteomes" id="UP001595075"/>
    </source>
</evidence>
<dbReference type="Proteomes" id="UP001595075">
    <property type="component" value="Unassembled WGS sequence"/>
</dbReference>
<protein>
    <recommendedName>
        <fullName evidence="2">Heterokaryon incompatibility domain-containing protein</fullName>
    </recommendedName>
</protein>
<evidence type="ECO:0000313" key="3">
    <source>
        <dbReference type="EMBL" id="KAL2063734.1"/>
    </source>
</evidence>
<reference evidence="3 4" key="1">
    <citation type="journal article" date="2024" name="Commun. Biol.">
        <title>Comparative genomic analysis of thermophilic fungi reveals convergent evolutionary adaptations and gene losses.</title>
        <authorList>
            <person name="Steindorff A.S."/>
            <person name="Aguilar-Pontes M.V."/>
            <person name="Robinson A.J."/>
            <person name="Andreopoulos B."/>
            <person name="LaButti K."/>
            <person name="Kuo A."/>
            <person name="Mondo S."/>
            <person name="Riley R."/>
            <person name="Otillar R."/>
            <person name="Haridas S."/>
            <person name="Lipzen A."/>
            <person name="Grimwood J."/>
            <person name="Schmutz J."/>
            <person name="Clum A."/>
            <person name="Reid I.D."/>
            <person name="Moisan M.C."/>
            <person name="Butler G."/>
            <person name="Nguyen T.T.M."/>
            <person name="Dewar K."/>
            <person name="Conant G."/>
            <person name="Drula E."/>
            <person name="Henrissat B."/>
            <person name="Hansel C."/>
            <person name="Singer S."/>
            <person name="Hutchinson M.I."/>
            <person name="de Vries R.P."/>
            <person name="Natvig D.O."/>
            <person name="Powell A.J."/>
            <person name="Tsang A."/>
            <person name="Grigoriev I.V."/>
        </authorList>
    </citation>
    <scope>NUCLEOTIDE SEQUENCE [LARGE SCALE GENOMIC DNA]</scope>
    <source>
        <strain evidence="3 4">CBS 494.80</strain>
    </source>
</reference>
<organism evidence="3 4">
    <name type="scientific">Oculimacula yallundae</name>
    <dbReference type="NCBI Taxonomy" id="86028"/>
    <lineage>
        <taxon>Eukaryota</taxon>
        <taxon>Fungi</taxon>
        <taxon>Dikarya</taxon>
        <taxon>Ascomycota</taxon>
        <taxon>Pezizomycotina</taxon>
        <taxon>Leotiomycetes</taxon>
        <taxon>Helotiales</taxon>
        <taxon>Ploettnerulaceae</taxon>
        <taxon>Oculimacula</taxon>
    </lineage>
</organism>